<evidence type="ECO:0008006" key="10">
    <source>
        <dbReference type="Google" id="ProtNLM"/>
    </source>
</evidence>
<dbReference type="RefSeq" id="WP_064283911.1">
    <property type="nucleotide sequence ID" value="NZ_LWCS01000044.1"/>
</dbReference>
<dbReference type="GO" id="GO:0003955">
    <property type="term" value="F:NAD(P)H dehydrogenase (quinone) activity"/>
    <property type="evidence" value="ECO:0007669"/>
    <property type="project" value="TreeGrafter"/>
</dbReference>
<keyword evidence="3 5" id="KW-0274">FAD</keyword>
<dbReference type="Proteomes" id="UP000078396">
    <property type="component" value="Unassembled WGS sequence"/>
</dbReference>
<evidence type="ECO:0000256" key="1">
    <source>
        <dbReference type="ARBA" id="ARBA00007532"/>
    </source>
</evidence>
<dbReference type="SUPFAM" id="SSF55424">
    <property type="entry name" value="FAD/NAD-linked reductases, dimerisation (C-terminal) domain"/>
    <property type="match status" value="1"/>
</dbReference>
<dbReference type="OrthoDB" id="9800167at2"/>
<dbReference type="Pfam" id="PF07992">
    <property type="entry name" value="Pyr_redox_2"/>
    <property type="match status" value="1"/>
</dbReference>
<evidence type="ECO:0000256" key="5">
    <source>
        <dbReference type="PIRSR" id="PIRSR000350-3"/>
    </source>
</evidence>
<dbReference type="PIRSF" id="PIRSF000350">
    <property type="entry name" value="Mercury_reductase_MerA"/>
    <property type="match status" value="1"/>
</dbReference>
<dbReference type="InterPro" id="IPR001100">
    <property type="entry name" value="Pyr_nuc-diS_OxRdtase"/>
</dbReference>
<dbReference type="Pfam" id="PF02852">
    <property type="entry name" value="Pyr_redox_dim"/>
    <property type="match status" value="1"/>
</dbReference>
<proteinExistence type="inferred from homology"/>
<evidence type="ECO:0000259" key="6">
    <source>
        <dbReference type="Pfam" id="PF02852"/>
    </source>
</evidence>
<dbReference type="PANTHER" id="PTHR43014">
    <property type="entry name" value="MERCURIC REDUCTASE"/>
    <property type="match status" value="1"/>
</dbReference>
<feature type="binding site" evidence="5">
    <location>
        <position position="197"/>
    </location>
    <ligand>
        <name>NAD(+)</name>
        <dbReference type="ChEBI" id="CHEBI:57540"/>
    </ligand>
</feature>
<dbReference type="FunFam" id="3.30.390.30:FF:000001">
    <property type="entry name" value="Dihydrolipoyl dehydrogenase"/>
    <property type="match status" value="1"/>
</dbReference>
<reference evidence="8 9" key="1">
    <citation type="submission" date="2016-04" db="EMBL/GenBank/DDBJ databases">
        <title>Draft Genome Sequences of Staphylococcus capitis Strain H36, S. capitis Strain H65, S. cohnii Strain H62, S. hominis Strain H69, Mycobacterium iranicum Strain H39, Plantibacter sp. Strain H53, Pseudomonas oryzihabitans Strain H72, and Microbacterium sp. Strain H83, isolated from residential settings.</title>
        <authorList>
            <person name="Lymperopoulou D."/>
            <person name="Adams R.I."/>
            <person name="Lindow S."/>
            <person name="Coil D.A."/>
            <person name="Jospin G."/>
            <person name="Eisen J.A."/>
        </authorList>
    </citation>
    <scope>NUCLEOTIDE SEQUENCE [LARGE SCALE GENOMIC DNA]</scope>
    <source>
        <strain evidence="8 9">H39</strain>
    </source>
</reference>
<dbReference type="SUPFAM" id="SSF51905">
    <property type="entry name" value="FAD/NAD(P)-binding domain"/>
    <property type="match status" value="1"/>
</dbReference>
<feature type="binding site" evidence="5">
    <location>
        <position position="304"/>
    </location>
    <ligand>
        <name>FAD</name>
        <dbReference type="ChEBI" id="CHEBI:57692"/>
    </ligand>
</feature>
<dbReference type="InterPro" id="IPR023753">
    <property type="entry name" value="FAD/NAD-binding_dom"/>
</dbReference>
<comment type="caution">
    <text evidence="8">The sequence shown here is derived from an EMBL/GenBank/DDBJ whole genome shotgun (WGS) entry which is preliminary data.</text>
</comment>
<keyword evidence="5" id="KW-0547">Nucleotide-binding</keyword>
<dbReference type="GO" id="GO:0050660">
    <property type="term" value="F:flavin adenine dinucleotide binding"/>
    <property type="evidence" value="ECO:0007669"/>
    <property type="project" value="TreeGrafter"/>
</dbReference>
<keyword evidence="5" id="KW-0520">NAD</keyword>
<comment type="cofactor">
    <cofactor evidence="5">
        <name>FAD</name>
        <dbReference type="ChEBI" id="CHEBI:57692"/>
    </cofactor>
    <text evidence="5">Binds 1 FAD per subunit.</text>
</comment>
<comment type="similarity">
    <text evidence="1">Belongs to the class-I pyridine nucleotide-disulfide oxidoreductase family.</text>
</comment>
<dbReference type="InterPro" id="IPR036188">
    <property type="entry name" value="FAD/NAD-bd_sf"/>
</dbReference>
<evidence type="ECO:0000256" key="2">
    <source>
        <dbReference type="ARBA" id="ARBA00022630"/>
    </source>
</evidence>
<organism evidence="8 9">
    <name type="scientific">Mycolicibacterium iranicum</name>
    <name type="common">Mycobacterium iranicum</name>
    <dbReference type="NCBI Taxonomy" id="912594"/>
    <lineage>
        <taxon>Bacteria</taxon>
        <taxon>Bacillati</taxon>
        <taxon>Actinomycetota</taxon>
        <taxon>Actinomycetes</taxon>
        <taxon>Mycobacteriales</taxon>
        <taxon>Mycobacteriaceae</taxon>
        <taxon>Mycolicibacterium</taxon>
    </lineage>
</organism>
<dbReference type="InterPro" id="IPR004099">
    <property type="entry name" value="Pyr_nucl-diS_OxRdtase_dimer"/>
</dbReference>
<protein>
    <recommendedName>
        <fullName evidence="10">Pyridine nucleotide-disulfide oxidoreductase</fullName>
    </recommendedName>
</protein>
<accession>A0A178LPK1</accession>
<evidence type="ECO:0000256" key="4">
    <source>
        <dbReference type="ARBA" id="ARBA00023002"/>
    </source>
</evidence>
<name>A0A178LPK1_MYCIR</name>
<sequence>MRVVVIGGGPAGVSAALHAAELGADVTLIERGRVGGTALNRGPAPVRTLARAARLVRDWSSWETFGLRGPRPEVDLAATLANAQRVAAYAYERKRIADRIRSCGVALVEEAGDARFVDAHTLATADGRTWSADRVIIAAGGRPGRLPIPGAELGLTYEDLRGLTSLPGRVAVIGGADTGCQLASILADFGGEVTLLEYAPRIVARADVDVSVALEDAFRKRGIEIVTSAAVYELEALRPGVGVRYRVDDEARTLDVDAAFFAVGWPGNADLVDVAAAGVVTERGYVKVDAFTATNVPHIFAAGDVDGNSMLVSSATLEGRVAAENAVLGQRRRVVHEVVPAGSFTNPEYGSVGLTEEQARARYDCVVAVTQYENILRPVADGQPEGFCKLIVETLRRQIVGAHVLGEYSAEVIQMVAACMAAGMRVEDVAELQFAFPTFSEGVSQAAQTIVTQLGVRPMPHLWSSLETARPIQE</sequence>
<feature type="domain" description="FAD/NAD(P)-binding" evidence="7">
    <location>
        <begin position="1"/>
        <end position="319"/>
    </location>
</feature>
<dbReference type="PRINTS" id="PR00368">
    <property type="entry name" value="FADPNR"/>
</dbReference>
<dbReference type="Gene3D" id="3.50.50.60">
    <property type="entry name" value="FAD/NAD(P)-binding domain"/>
    <property type="match status" value="2"/>
</dbReference>
<evidence type="ECO:0000259" key="7">
    <source>
        <dbReference type="Pfam" id="PF07992"/>
    </source>
</evidence>
<dbReference type="PRINTS" id="PR00411">
    <property type="entry name" value="PNDRDTASEI"/>
</dbReference>
<dbReference type="InterPro" id="IPR016156">
    <property type="entry name" value="FAD/NAD-linked_Rdtase_dimer_sf"/>
</dbReference>
<dbReference type="PANTHER" id="PTHR43014:SF2">
    <property type="entry name" value="MERCURIC REDUCTASE"/>
    <property type="match status" value="1"/>
</dbReference>
<feature type="domain" description="Pyridine nucleotide-disulphide oxidoreductase dimerisation" evidence="6">
    <location>
        <begin position="339"/>
        <end position="446"/>
    </location>
</feature>
<dbReference type="Gene3D" id="3.30.390.30">
    <property type="match status" value="1"/>
</dbReference>
<evidence type="ECO:0000313" key="9">
    <source>
        <dbReference type="Proteomes" id="UP000078396"/>
    </source>
</evidence>
<evidence type="ECO:0000313" key="8">
    <source>
        <dbReference type="EMBL" id="OAN34289.1"/>
    </source>
</evidence>
<evidence type="ECO:0000256" key="3">
    <source>
        <dbReference type="ARBA" id="ARBA00022827"/>
    </source>
</evidence>
<dbReference type="EMBL" id="LWCS01000044">
    <property type="protein sequence ID" value="OAN34289.1"/>
    <property type="molecule type" value="Genomic_DNA"/>
</dbReference>
<feature type="binding site" evidence="5">
    <location>
        <position position="264"/>
    </location>
    <ligand>
        <name>NAD(+)</name>
        <dbReference type="ChEBI" id="CHEBI:57540"/>
    </ligand>
</feature>
<gene>
    <name evidence="8" type="ORF">A4X20_26955</name>
</gene>
<dbReference type="AlphaFoldDB" id="A0A178LPK1"/>
<keyword evidence="4" id="KW-0560">Oxidoreductase</keyword>
<keyword evidence="2" id="KW-0285">Flavoprotein</keyword>